<evidence type="ECO:0000256" key="8">
    <source>
        <dbReference type="ARBA" id="ARBA00023012"/>
    </source>
</evidence>
<reference evidence="10" key="2">
    <citation type="submission" date="2023-03" db="EMBL/GenBank/DDBJ databases">
        <authorList>
            <person name="Zhang Z."/>
        </authorList>
    </citation>
    <scope>NUCLEOTIDE SEQUENCE</scope>
    <source>
        <strain evidence="10">DSA</strain>
    </source>
</reference>
<dbReference type="InterPro" id="IPR038424">
    <property type="entry name" value="H_kinase_PdtaS_GAF_sf"/>
</dbReference>
<comment type="catalytic activity">
    <reaction evidence="1">
        <text>ATP + protein L-histidine = ADP + protein N-phospho-L-histidine.</text>
        <dbReference type="EC" id="2.7.13.3"/>
    </reaction>
</comment>
<dbReference type="InterPro" id="IPR005467">
    <property type="entry name" value="His_kinase_dom"/>
</dbReference>
<dbReference type="Proteomes" id="UP001172911">
    <property type="component" value="Unassembled WGS sequence"/>
</dbReference>
<keyword evidence="8" id="KW-0902">Two-component regulatory system</keyword>
<comment type="caution">
    <text evidence="10">The sequence shown here is derived from an EMBL/GenBank/DDBJ whole genome shotgun (WGS) entry which is preliminary data.</text>
</comment>
<organism evidence="10 11">
    <name type="scientific">Desulforamulus aquiferis</name>
    <dbReference type="NCBI Taxonomy" id="1397668"/>
    <lineage>
        <taxon>Bacteria</taxon>
        <taxon>Bacillati</taxon>
        <taxon>Bacillota</taxon>
        <taxon>Clostridia</taxon>
        <taxon>Eubacteriales</taxon>
        <taxon>Peptococcaceae</taxon>
        <taxon>Desulforamulus</taxon>
    </lineage>
</organism>
<dbReference type="Gene3D" id="3.30.565.10">
    <property type="entry name" value="Histidine kinase-like ATPase, C-terminal domain"/>
    <property type="match status" value="1"/>
</dbReference>
<dbReference type="EC" id="2.7.13.3" evidence="2"/>
<dbReference type="Pfam" id="PF12282">
    <property type="entry name" value="GAF_PdtaS"/>
    <property type="match status" value="1"/>
</dbReference>
<dbReference type="AlphaFoldDB" id="A0AAW7ZG64"/>
<dbReference type="Gene3D" id="3.30.450.20">
    <property type="entry name" value="PAS domain"/>
    <property type="match status" value="1"/>
</dbReference>
<feature type="domain" description="Histidine kinase" evidence="9">
    <location>
        <begin position="284"/>
        <end position="477"/>
    </location>
</feature>
<reference evidence="10" key="1">
    <citation type="journal article" date="2023" name="J. Hazard. Mater.">
        <title>Anaerobic biodegradation of pyrene and benzo[a]pyrene by a new sulfate-reducing Desulforamulus aquiferis strain DSA.</title>
        <authorList>
            <person name="Zhang Z."/>
            <person name="Sun J."/>
            <person name="Gong X."/>
            <person name="Wang C."/>
            <person name="Wang H."/>
        </authorList>
    </citation>
    <scope>NUCLEOTIDE SEQUENCE</scope>
    <source>
        <strain evidence="10">DSA</strain>
    </source>
</reference>
<dbReference type="GO" id="GO:0005524">
    <property type="term" value="F:ATP binding"/>
    <property type="evidence" value="ECO:0007669"/>
    <property type="project" value="UniProtKB-KW"/>
</dbReference>
<evidence type="ECO:0000256" key="7">
    <source>
        <dbReference type="ARBA" id="ARBA00022840"/>
    </source>
</evidence>
<dbReference type="Pfam" id="PF07568">
    <property type="entry name" value="HisKA_2"/>
    <property type="match status" value="1"/>
</dbReference>
<sequence>MGREPREVLFNLCQDQTALEEEDISVLRNLQGNLQHFADLAGADIFIDVLTKEPDIAVVVAEAKPSTAPSLYKSSVVGQQAIRCNEPAVFQTFETGKPVPNMQGTSQEGYPISQTVIPIKNSSNKSIGVLIMERDNSAQVRQEKTMEFLSKTTQKLTDTLLSQTEVGEVLPTLIHDALFIVDSRNKLVYANYVAHELLIELTRELNPVSMSIDQLINKVPELGPIFSRKFDTQEVDVQGNTVLVRTLPIIEGIEVRGTIYLLRDITELRKKEKQLIAKSAVIKEIHHRVKNNLQTIASLMRLQMRRVKNKDVTAAFQESINRISCIALVHDIISRDTTESIELTECLKRIGKILTESMLSPEQDITIEVRGEFLRIPSEQATPTSIVVNEILQNSLKHGFVDKTQGKISVIVETLETTVKLVIRDDGKGFPAGFNRETSANLGLQITQALVSESLGGRINMYNNNGAVVVIEVPRWGAADDETVAYSSSR</sequence>
<gene>
    <name evidence="10" type="ORF">P6N53_13655</name>
</gene>
<dbReference type="SUPFAM" id="SSF55874">
    <property type="entry name" value="ATPase domain of HSP90 chaperone/DNA topoisomerase II/histidine kinase"/>
    <property type="match status" value="1"/>
</dbReference>
<dbReference type="InterPro" id="IPR003594">
    <property type="entry name" value="HATPase_dom"/>
</dbReference>
<evidence type="ECO:0000256" key="1">
    <source>
        <dbReference type="ARBA" id="ARBA00000085"/>
    </source>
</evidence>
<evidence type="ECO:0000256" key="5">
    <source>
        <dbReference type="ARBA" id="ARBA00022741"/>
    </source>
</evidence>
<evidence type="ECO:0000256" key="4">
    <source>
        <dbReference type="ARBA" id="ARBA00022679"/>
    </source>
</evidence>
<keyword evidence="4" id="KW-0808">Transferase</keyword>
<keyword evidence="5" id="KW-0547">Nucleotide-binding</keyword>
<dbReference type="InterPro" id="IPR036890">
    <property type="entry name" value="HATPase_C_sf"/>
</dbReference>
<dbReference type="GO" id="GO:0004673">
    <property type="term" value="F:protein histidine kinase activity"/>
    <property type="evidence" value="ECO:0007669"/>
    <property type="project" value="UniProtKB-EC"/>
</dbReference>
<dbReference type="InterPro" id="IPR022066">
    <property type="entry name" value="PdtaS_GAF"/>
</dbReference>
<keyword evidence="7" id="KW-0067">ATP-binding</keyword>
<dbReference type="Gene3D" id="3.30.450.280">
    <property type="entry name" value="GAF domain"/>
    <property type="match status" value="1"/>
</dbReference>
<proteinExistence type="predicted"/>
<accession>A0AAW7ZG64</accession>
<dbReference type="PROSITE" id="PS50109">
    <property type="entry name" value="HIS_KIN"/>
    <property type="match status" value="1"/>
</dbReference>
<name>A0AAW7ZG64_9FIRM</name>
<evidence type="ECO:0000313" key="10">
    <source>
        <dbReference type="EMBL" id="MDO7788272.1"/>
    </source>
</evidence>
<dbReference type="InterPro" id="IPR011495">
    <property type="entry name" value="Sig_transdc_His_kin_sub2_dim/P"/>
</dbReference>
<keyword evidence="6 10" id="KW-0418">Kinase</keyword>
<dbReference type="PANTHER" id="PTHR41523">
    <property type="entry name" value="TWO-COMPONENT SYSTEM SENSOR PROTEIN"/>
    <property type="match status" value="1"/>
</dbReference>
<keyword evidence="11" id="KW-1185">Reference proteome</keyword>
<dbReference type="EMBL" id="JARPTC010000020">
    <property type="protein sequence ID" value="MDO7788272.1"/>
    <property type="molecule type" value="Genomic_DNA"/>
</dbReference>
<dbReference type="Pfam" id="PF02518">
    <property type="entry name" value="HATPase_c"/>
    <property type="match status" value="1"/>
</dbReference>
<dbReference type="RefSeq" id="WP_304544059.1">
    <property type="nucleotide sequence ID" value="NZ_JARPTC010000020.1"/>
</dbReference>
<evidence type="ECO:0000259" key="9">
    <source>
        <dbReference type="PROSITE" id="PS50109"/>
    </source>
</evidence>
<keyword evidence="3" id="KW-0597">Phosphoprotein</keyword>
<dbReference type="GO" id="GO:0000160">
    <property type="term" value="P:phosphorelay signal transduction system"/>
    <property type="evidence" value="ECO:0007669"/>
    <property type="project" value="UniProtKB-KW"/>
</dbReference>
<protein>
    <recommendedName>
        <fullName evidence="2">histidine kinase</fullName>
        <ecNumber evidence="2">2.7.13.3</ecNumber>
    </recommendedName>
</protein>
<evidence type="ECO:0000313" key="11">
    <source>
        <dbReference type="Proteomes" id="UP001172911"/>
    </source>
</evidence>
<evidence type="ECO:0000256" key="2">
    <source>
        <dbReference type="ARBA" id="ARBA00012438"/>
    </source>
</evidence>
<evidence type="ECO:0000256" key="6">
    <source>
        <dbReference type="ARBA" id="ARBA00022777"/>
    </source>
</evidence>
<evidence type="ECO:0000256" key="3">
    <source>
        <dbReference type="ARBA" id="ARBA00022553"/>
    </source>
</evidence>
<dbReference type="SMART" id="SM00387">
    <property type="entry name" value="HATPase_c"/>
    <property type="match status" value="1"/>
</dbReference>
<dbReference type="PANTHER" id="PTHR41523:SF8">
    <property type="entry name" value="ETHYLENE RESPONSE SENSOR PROTEIN"/>
    <property type="match status" value="1"/>
</dbReference>